<gene>
    <name evidence="2" type="ORF">CNQ36_15105</name>
</gene>
<evidence type="ECO:0000313" key="3">
    <source>
        <dbReference type="Proteomes" id="UP000282170"/>
    </source>
</evidence>
<dbReference type="EMBL" id="CP023407">
    <property type="protein sequence ID" value="AYL36637.1"/>
    <property type="molecule type" value="Genomic_DNA"/>
</dbReference>
<sequence>MRDTVRPPAGPVARTPAFCLATRRGAAGTGRYGTASGAAPARRAPGTTRIPHKLPERTSDSGP</sequence>
<feature type="region of interest" description="Disordered" evidence="1">
    <location>
        <begin position="27"/>
        <end position="63"/>
    </location>
</feature>
<dbReference type="KEGG" id="sfug:CNQ36_15105"/>
<evidence type="ECO:0000256" key="1">
    <source>
        <dbReference type="SAM" id="MobiDB-lite"/>
    </source>
</evidence>
<organism evidence="2 3">
    <name type="scientific">Streptomyces fungicidicus</name>
    <dbReference type="NCBI Taxonomy" id="68203"/>
    <lineage>
        <taxon>Bacteria</taxon>
        <taxon>Bacillati</taxon>
        <taxon>Actinomycetota</taxon>
        <taxon>Actinomycetes</taxon>
        <taxon>Kitasatosporales</taxon>
        <taxon>Streptomycetaceae</taxon>
        <taxon>Streptomyces</taxon>
    </lineage>
</organism>
<accession>A0A494UT82</accession>
<dbReference type="AlphaFoldDB" id="A0A494UT82"/>
<feature type="compositionally biased region" description="Basic and acidic residues" evidence="1">
    <location>
        <begin position="53"/>
        <end position="63"/>
    </location>
</feature>
<name>A0A494UT82_9ACTN</name>
<evidence type="ECO:0000313" key="2">
    <source>
        <dbReference type="EMBL" id="AYL36637.1"/>
    </source>
</evidence>
<proteinExistence type="predicted"/>
<feature type="compositionally biased region" description="Low complexity" evidence="1">
    <location>
        <begin position="32"/>
        <end position="49"/>
    </location>
</feature>
<reference evidence="2 3" key="1">
    <citation type="submission" date="2017-09" db="EMBL/GenBank/DDBJ databases">
        <authorList>
            <person name="Zhang H."/>
            <person name="Hu S."/>
            <person name="Xu J."/>
            <person name="He Z."/>
        </authorList>
    </citation>
    <scope>NUCLEOTIDE SEQUENCE [LARGE SCALE GENOMIC DNA]</scope>
    <source>
        <strain evidence="2 3">TXX3120</strain>
    </source>
</reference>
<dbReference type="Proteomes" id="UP000282170">
    <property type="component" value="Chromosome"/>
</dbReference>
<protein>
    <submittedName>
        <fullName evidence="2">Uncharacterized protein</fullName>
    </submittedName>
</protein>
<keyword evidence="3" id="KW-1185">Reference proteome</keyword>